<dbReference type="InterPro" id="IPR003761">
    <property type="entry name" value="Exonuc_VII_S"/>
</dbReference>
<dbReference type="EC" id="3.1.11.6" evidence="6"/>
<organism evidence="7 8">
    <name type="scientific">Variovorax soli</name>
    <dbReference type="NCBI Taxonomy" id="376815"/>
    <lineage>
        <taxon>Bacteria</taxon>
        <taxon>Pseudomonadati</taxon>
        <taxon>Pseudomonadota</taxon>
        <taxon>Betaproteobacteria</taxon>
        <taxon>Burkholderiales</taxon>
        <taxon>Comamonadaceae</taxon>
        <taxon>Variovorax</taxon>
    </lineage>
</organism>
<dbReference type="Gene3D" id="1.10.287.1040">
    <property type="entry name" value="Exonuclease VII, small subunit"/>
    <property type="match status" value="1"/>
</dbReference>
<dbReference type="Proteomes" id="UP001184230">
    <property type="component" value="Unassembled WGS sequence"/>
</dbReference>
<sequence>MPPPSPDSSPAAPDSGALPASYEAGLQELEQLVAELESGQLPLDQLLGSYQRGAALLAFCREKLQAVEDQIKVLDANGLKAWAGE</sequence>
<evidence type="ECO:0000256" key="4">
    <source>
        <dbReference type="ARBA" id="ARBA00022801"/>
    </source>
</evidence>
<evidence type="ECO:0000256" key="2">
    <source>
        <dbReference type="ARBA" id="ARBA00022490"/>
    </source>
</evidence>
<evidence type="ECO:0000313" key="8">
    <source>
        <dbReference type="Proteomes" id="UP001184230"/>
    </source>
</evidence>
<comment type="catalytic activity">
    <reaction evidence="6">
        <text>Exonucleolytic cleavage in either 5'- to 3'- or 3'- to 5'-direction to yield nucleoside 5'-phosphates.</text>
        <dbReference type="EC" id="3.1.11.6"/>
    </reaction>
</comment>
<proteinExistence type="inferred from homology"/>
<dbReference type="EMBL" id="JAVDRF010000006">
    <property type="protein sequence ID" value="MDR6537562.1"/>
    <property type="molecule type" value="Genomic_DNA"/>
</dbReference>
<comment type="subcellular location">
    <subcellularLocation>
        <location evidence="6">Cytoplasm</location>
    </subcellularLocation>
</comment>
<keyword evidence="8" id="KW-1185">Reference proteome</keyword>
<keyword evidence="5 6" id="KW-0269">Exonuclease</keyword>
<evidence type="ECO:0000256" key="6">
    <source>
        <dbReference type="HAMAP-Rule" id="MF_00337"/>
    </source>
</evidence>
<reference evidence="7 8" key="1">
    <citation type="submission" date="2023-07" db="EMBL/GenBank/DDBJ databases">
        <title>Sorghum-associated microbial communities from plants grown in Nebraska, USA.</title>
        <authorList>
            <person name="Schachtman D."/>
        </authorList>
    </citation>
    <scope>NUCLEOTIDE SEQUENCE [LARGE SCALE GENOMIC DNA]</scope>
    <source>
        <strain evidence="7 8">DS1781</strain>
    </source>
</reference>
<keyword evidence="4 6" id="KW-0378">Hydrolase</keyword>
<keyword evidence="3 6" id="KW-0540">Nuclease</keyword>
<dbReference type="NCBIfam" id="TIGR01280">
    <property type="entry name" value="xseB"/>
    <property type="match status" value="1"/>
</dbReference>
<evidence type="ECO:0000313" key="7">
    <source>
        <dbReference type="EMBL" id="MDR6537562.1"/>
    </source>
</evidence>
<dbReference type="PANTHER" id="PTHR34137:SF1">
    <property type="entry name" value="EXODEOXYRIBONUCLEASE 7 SMALL SUBUNIT"/>
    <property type="match status" value="1"/>
</dbReference>
<evidence type="ECO:0000256" key="5">
    <source>
        <dbReference type="ARBA" id="ARBA00022839"/>
    </source>
</evidence>
<dbReference type="SUPFAM" id="SSF116842">
    <property type="entry name" value="XseB-like"/>
    <property type="match status" value="1"/>
</dbReference>
<comment type="similarity">
    <text evidence="1 6">Belongs to the XseB family.</text>
</comment>
<keyword evidence="2 6" id="KW-0963">Cytoplasm</keyword>
<dbReference type="InterPro" id="IPR037004">
    <property type="entry name" value="Exonuc_VII_ssu_sf"/>
</dbReference>
<name>A0ABU1NGX0_9BURK</name>
<comment type="subunit">
    <text evidence="6">Heterooligomer composed of large and small subunits.</text>
</comment>
<gene>
    <name evidence="6" type="primary">xseB</name>
    <name evidence="7" type="ORF">J2739_003339</name>
</gene>
<accession>A0ABU1NGX0</accession>
<evidence type="ECO:0000256" key="3">
    <source>
        <dbReference type="ARBA" id="ARBA00022722"/>
    </source>
</evidence>
<evidence type="ECO:0000256" key="1">
    <source>
        <dbReference type="ARBA" id="ARBA00009998"/>
    </source>
</evidence>
<dbReference type="PANTHER" id="PTHR34137">
    <property type="entry name" value="EXODEOXYRIBONUCLEASE 7 SMALL SUBUNIT"/>
    <property type="match status" value="1"/>
</dbReference>
<comment type="caution">
    <text evidence="7">The sequence shown here is derived from an EMBL/GenBank/DDBJ whole genome shotgun (WGS) entry which is preliminary data.</text>
</comment>
<dbReference type="GO" id="GO:0008855">
    <property type="term" value="F:exodeoxyribonuclease VII activity"/>
    <property type="evidence" value="ECO:0007669"/>
    <property type="project" value="UniProtKB-EC"/>
</dbReference>
<dbReference type="Pfam" id="PF02609">
    <property type="entry name" value="Exonuc_VII_S"/>
    <property type="match status" value="1"/>
</dbReference>
<dbReference type="HAMAP" id="MF_00337">
    <property type="entry name" value="Exonuc_7_S"/>
    <property type="match status" value="1"/>
</dbReference>
<comment type="function">
    <text evidence="6">Bidirectionally degrades single-stranded DNA into large acid-insoluble oligonucleotides, which are then degraded further into small acid-soluble oligonucleotides.</text>
</comment>
<protein>
    <recommendedName>
        <fullName evidence="6">Exodeoxyribonuclease 7 small subunit</fullName>
        <ecNumber evidence="6">3.1.11.6</ecNumber>
    </recommendedName>
    <alternativeName>
        <fullName evidence="6">Exodeoxyribonuclease VII small subunit</fullName>
        <shortName evidence="6">Exonuclease VII small subunit</shortName>
    </alternativeName>
</protein>